<evidence type="ECO:0000313" key="2">
    <source>
        <dbReference type="EMBL" id="MCV3754245.1"/>
    </source>
</evidence>
<comment type="caution">
    <text evidence="2">The sequence shown here is derived from an EMBL/GenBank/DDBJ whole genome shotgun (WGS) entry which is preliminary data.</text>
</comment>
<proteinExistence type="predicted"/>
<keyword evidence="1" id="KW-1133">Transmembrane helix</keyword>
<dbReference type="Proteomes" id="UP001207252">
    <property type="component" value="Unassembled WGS sequence"/>
</dbReference>
<keyword evidence="3" id="KW-1185">Reference proteome</keyword>
<name>A0ABT3BPS4_9BACT</name>
<feature type="transmembrane region" description="Helical" evidence="1">
    <location>
        <begin position="73"/>
        <end position="97"/>
    </location>
</feature>
<keyword evidence="1" id="KW-0472">Membrane</keyword>
<feature type="transmembrane region" description="Helical" evidence="1">
    <location>
        <begin position="42"/>
        <end position="67"/>
    </location>
</feature>
<dbReference type="RefSeq" id="WP_263818048.1">
    <property type="nucleotide sequence ID" value="NZ_JAOXHJ010000006.1"/>
</dbReference>
<evidence type="ECO:0000256" key="1">
    <source>
        <dbReference type="SAM" id="Phobius"/>
    </source>
</evidence>
<protein>
    <submittedName>
        <fullName evidence="2">Uncharacterized protein</fullName>
    </submittedName>
</protein>
<accession>A0ABT3BPS4</accession>
<evidence type="ECO:0000313" key="3">
    <source>
        <dbReference type="Proteomes" id="UP001207252"/>
    </source>
</evidence>
<gene>
    <name evidence="2" type="ORF">OF365_02555</name>
</gene>
<sequence>MLGLMTLRMFVIDRMWKKKNLSLRKTTRPISKKEKLLSTFEFAMVFMFFQTLLVIPILIGVLVNAFYQTGEGAIFNLPFLLVINISLIIVGVISQIVSQFKKNKKYVPKQKIMEVSNGKL</sequence>
<keyword evidence="1" id="KW-0812">Transmembrane</keyword>
<reference evidence="2 3" key="1">
    <citation type="journal article" date="2020" name="Int. J. Syst. Evol. Microbiol.">
        <title>Ureaplasma miroungigenitalium sp. nov. isolated from northern elephant seals (Mirounga angustirostris) and Ureaplasma zalophigenitalium sp. nov. isolated from California sea lions (Zalophus californianus).</title>
        <authorList>
            <person name="Volokhov D.V."/>
            <person name="Gulland F.M."/>
            <person name="Gao Y."/>
            <person name="Chizhikov V.E."/>
        </authorList>
    </citation>
    <scope>NUCLEOTIDE SEQUENCE [LARGE SCALE GENOMIC DNA]</scope>
    <source>
        <strain evidence="2 3">CSL7644-GEN</strain>
    </source>
</reference>
<dbReference type="EMBL" id="JAOXHJ010000006">
    <property type="protein sequence ID" value="MCV3754245.1"/>
    <property type="molecule type" value="Genomic_DNA"/>
</dbReference>
<organism evidence="2 3">
    <name type="scientific">Ureaplasma zalophigenitalium</name>
    <dbReference type="NCBI Taxonomy" id="907723"/>
    <lineage>
        <taxon>Bacteria</taxon>
        <taxon>Bacillati</taxon>
        <taxon>Mycoplasmatota</taxon>
        <taxon>Mycoplasmoidales</taxon>
        <taxon>Mycoplasmoidaceae</taxon>
        <taxon>Ureaplasma</taxon>
    </lineage>
</organism>